<protein>
    <recommendedName>
        <fullName evidence="3">Enoyl-CoA hydratase/isomerase domain-containing protein</fullName>
    </recommendedName>
</protein>
<evidence type="ECO:0000256" key="2">
    <source>
        <dbReference type="SAM" id="Coils"/>
    </source>
</evidence>
<dbReference type="OMA" id="KKWFCYQ"/>
<dbReference type="PANTHER" id="PTHR43176:SF3">
    <property type="entry name" value="3-HYDROXYISOBUTYRYL-COA HYDROLASE, MITOCHONDRIAL"/>
    <property type="match status" value="1"/>
</dbReference>
<dbReference type="Proteomes" id="UP000683925">
    <property type="component" value="Unassembled WGS sequence"/>
</dbReference>
<keyword evidence="2" id="KW-0175">Coiled coil</keyword>
<gene>
    <name evidence="4" type="ORF">POCTA_138.1.T0510234</name>
</gene>
<feature type="domain" description="Enoyl-CoA hydratase/isomerase" evidence="3">
    <location>
        <begin position="325"/>
        <end position="399"/>
    </location>
</feature>
<sequence length="1232" mass="145524">MMLKIKYSYISTQVLRSQNVVRFDAEIKQSHLLGEQFGQQVFAKLNHFHKHNILTPTMLDQIHRFLESYDLDEAVNIIWLDCQSKGTDLKYLQHLPQQEKIEYLRQIQNMAVYFGKYNKILMPVITGEASGSMAALACSTPFQFFDQKGGIRFNDVNRGFVPHAGATFHLSRLPDQLGLFYALTGRWLKNEEALNSELIYGNLRDRDKAIEYINQTTQQYKTPTTAKMYPKQVKRELQKFKYGQKKFLEKLSSEMLIRMKNEDAQQVAQELIYKLKRFQEENVLSQEVEKPKQNIANPYLHFKTLNIDSLEEMGIISRENLVKLDKALIARCFSGDSVQEIMDKLKAEKSQFAHEILKELEAQPRLSLEITFKLIRQAEKWQWRDCLVAEYNVASNLATSGLMEKQERVDNIDSFFSHVTPSIDYLPDAIEPVRDYYTEYPDNIRVFLNEQNLRKGLIDRANQEVDVVAFMKNNEHMLDGSIRVADLRKMRVEIAELKREVKSNMDKLKSIVGYEENLKKYIEERQTYLDNIKDFGTLLEESINSFFEKANQARFNGYANVAKIASIKPKRELFSLVRNSILNHKLTDDNDEIDVLKKQQAWNRSMQRLLIFPKDDRKSFYENELPEKIVDKEETDQVFRARSTREKFYETRYGDLHQEFSSQIDKFYKNVIQNVTQSNKFNNIQEYLEGKEVKEILELLKENKEEIILNLKKEPVEQANKDDLIKQMRSEIEKLKQNDEIPSNLEGLIQADENLSKIMADFFKYPDEFKQLQNMFEQILTSIYRMRAKKFKHLNELAVIDDQINEALTLDSFKVIESNLMFSFSYILLCKLEEIYCLFKQGGIYEVQALKFQQEYGFQLQNFKQFERLLEYLNDKLRAAATLYNTYREKTLVESDKLLDYIFTLKSSRWANFKAKAIYTNLLSLKIKTNYQNQITSLEEKPISQTTPDDVYGALESKQYRMSKFYRQNLPKYRRGQIQKRAYFRDDIYFTTKKEIEIYGKIQRLKAQKQRRLIIGISHQLKQLDLIAERQVEITPKELQQQKEDLEKALQKKWFCYQSIDQWFKELVQETVEEIYHPDLLLSEEEFKEYIQMTFNEQKKLLESLRAELILGVQNERDELIQEQKFNPELPEIQNLAQQLTVAESLHVQGLIEEIEPAETLFVGKKGTTLKIGGELPIPLNETQYRELRTKMIGRVEYLVGEWAQEPKLIDQADIELLYDKIQQIQEKNRFK</sequence>
<keyword evidence="5" id="KW-1185">Reference proteome</keyword>
<keyword evidence="1" id="KW-0378">Hydrolase</keyword>
<dbReference type="EMBL" id="CAJJDP010000051">
    <property type="protein sequence ID" value="CAD8168283.1"/>
    <property type="molecule type" value="Genomic_DNA"/>
</dbReference>
<reference evidence="4" key="1">
    <citation type="submission" date="2021-01" db="EMBL/GenBank/DDBJ databases">
        <authorList>
            <consortium name="Genoscope - CEA"/>
            <person name="William W."/>
        </authorList>
    </citation>
    <scope>NUCLEOTIDE SEQUENCE</scope>
</reference>
<accession>A0A8S1UVS0</accession>
<dbReference type="InterPro" id="IPR045004">
    <property type="entry name" value="ECH_dom"/>
</dbReference>
<feature type="coiled-coil region" evidence="2">
    <location>
        <begin position="487"/>
        <end position="531"/>
    </location>
</feature>
<organism evidence="4 5">
    <name type="scientific">Paramecium octaurelia</name>
    <dbReference type="NCBI Taxonomy" id="43137"/>
    <lineage>
        <taxon>Eukaryota</taxon>
        <taxon>Sar</taxon>
        <taxon>Alveolata</taxon>
        <taxon>Ciliophora</taxon>
        <taxon>Intramacronucleata</taxon>
        <taxon>Oligohymenophorea</taxon>
        <taxon>Peniculida</taxon>
        <taxon>Parameciidae</taxon>
        <taxon>Paramecium</taxon>
    </lineage>
</organism>
<feature type="domain" description="Enoyl-CoA hydratase/isomerase" evidence="3">
    <location>
        <begin position="43"/>
        <end position="241"/>
    </location>
</feature>
<feature type="coiled-coil region" evidence="2">
    <location>
        <begin position="694"/>
        <end position="738"/>
    </location>
</feature>
<evidence type="ECO:0000313" key="4">
    <source>
        <dbReference type="EMBL" id="CAD8168283.1"/>
    </source>
</evidence>
<evidence type="ECO:0000259" key="3">
    <source>
        <dbReference type="Pfam" id="PF16113"/>
    </source>
</evidence>
<comment type="caution">
    <text evidence="4">The sequence shown here is derived from an EMBL/GenBank/DDBJ whole genome shotgun (WGS) entry which is preliminary data.</text>
</comment>
<dbReference type="PANTHER" id="PTHR43176">
    <property type="entry name" value="3-HYDROXYISOBUTYRYL-COA HYDROLASE-RELATED"/>
    <property type="match status" value="1"/>
</dbReference>
<evidence type="ECO:0000313" key="5">
    <source>
        <dbReference type="Proteomes" id="UP000683925"/>
    </source>
</evidence>
<dbReference type="GO" id="GO:0003860">
    <property type="term" value="F:3-hydroxyisobutyryl-CoA hydrolase activity"/>
    <property type="evidence" value="ECO:0007669"/>
    <property type="project" value="InterPro"/>
</dbReference>
<proteinExistence type="predicted"/>
<dbReference type="AlphaFoldDB" id="A0A8S1UVS0"/>
<dbReference type="GO" id="GO:0006574">
    <property type="term" value="P:L-valine catabolic process"/>
    <property type="evidence" value="ECO:0007669"/>
    <property type="project" value="TreeGrafter"/>
</dbReference>
<dbReference type="CDD" id="cd06558">
    <property type="entry name" value="crotonase-like"/>
    <property type="match status" value="1"/>
</dbReference>
<dbReference type="OrthoDB" id="311688at2759"/>
<evidence type="ECO:0000256" key="1">
    <source>
        <dbReference type="ARBA" id="ARBA00022801"/>
    </source>
</evidence>
<dbReference type="Pfam" id="PF16113">
    <property type="entry name" value="ECH_2"/>
    <property type="match status" value="2"/>
</dbReference>
<dbReference type="InterPro" id="IPR032259">
    <property type="entry name" value="HIBYL-CoA-H"/>
</dbReference>
<name>A0A8S1UVS0_PAROT</name>